<evidence type="ECO:0000256" key="13">
    <source>
        <dbReference type="ARBA" id="ARBA00023157"/>
    </source>
</evidence>
<evidence type="ECO:0000256" key="2">
    <source>
        <dbReference type="ARBA" id="ARBA00011902"/>
    </source>
</evidence>
<keyword evidence="12" id="KW-0829">Tyrosine-protein kinase</keyword>
<dbReference type="Proteomes" id="UP001470230">
    <property type="component" value="Unassembled WGS sequence"/>
</dbReference>
<evidence type="ECO:0000256" key="15">
    <source>
        <dbReference type="ARBA" id="ARBA00023180"/>
    </source>
</evidence>
<evidence type="ECO:0000256" key="1">
    <source>
        <dbReference type="ARBA" id="ARBA00004251"/>
    </source>
</evidence>
<evidence type="ECO:0000256" key="10">
    <source>
        <dbReference type="ARBA" id="ARBA00022989"/>
    </source>
</evidence>
<evidence type="ECO:0000313" key="19">
    <source>
        <dbReference type="Proteomes" id="UP001470230"/>
    </source>
</evidence>
<keyword evidence="4" id="KW-0808">Transferase</keyword>
<keyword evidence="11" id="KW-0472">Membrane</keyword>
<keyword evidence="16" id="KW-0175">Coiled coil</keyword>
<evidence type="ECO:0000256" key="5">
    <source>
        <dbReference type="ARBA" id="ARBA00022692"/>
    </source>
</evidence>
<dbReference type="EMBL" id="JAPFFF010000007">
    <property type="protein sequence ID" value="KAK8886440.1"/>
    <property type="molecule type" value="Genomic_DNA"/>
</dbReference>
<comment type="subcellular location">
    <subcellularLocation>
        <location evidence="1">Cell membrane</location>
        <topology evidence="1">Single-pass type I membrane protein</topology>
    </subcellularLocation>
</comment>
<evidence type="ECO:0000256" key="4">
    <source>
        <dbReference type="ARBA" id="ARBA00022679"/>
    </source>
</evidence>
<gene>
    <name evidence="18" type="ORF">M9Y10_041903</name>
</gene>
<keyword evidence="7" id="KW-0547">Nucleotide-binding</keyword>
<keyword evidence="8" id="KW-0418">Kinase</keyword>
<dbReference type="Pfam" id="PF12810">
    <property type="entry name" value="ALK_LTK_GRD"/>
    <property type="match status" value="1"/>
</dbReference>
<organism evidence="18 19">
    <name type="scientific">Tritrichomonas musculus</name>
    <dbReference type="NCBI Taxonomy" id="1915356"/>
    <lineage>
        <taxon>Eukaryota</taxon>
        <taxon>Metamonada</taxon>
        <taxon>Parabasalia</taxon>
        <taxon>Tritrichomonadida</taxon>
        <taxon>Tritrichomonadidae</taxon>
        <taxon>Tritrichomonas</taxon>
    </lineage>
</organism>
<dbReference type="InterPro" id="IPR055163">
    <property type="entry name" value="ALK/LTK-like_GRD"/>
</dbReference>
<accession>A0ABR2K5M8</accession>
<evidence type="ECO:0000259" key="17">
    <source>
        <dbReference type="Pfam" id="PF12810"/>
    </source>
</evidence>
<name>A0ABR2K5M8_9EUKA</name>
<evidence type="ECO:0000256" key="8">
    <source>
        <dbReference type="ARBA" id="ARBA00022777"/>
    </source>
</evidence>
<keyword evidence="3" id="KW-1003">Cell membrane</keyword>
<protein>
    <recommendedName>
        <fullName evidence="2">receptor protein-tyrosine kinase</fullName>
        <ecNumber evidence="2">2.7.10.1</ecNumber>
    </recommendedName>
</protein>
<keyword evidence="19" id="KW-1185">Reference proteome</keyword>
<keyword evidence="10" id="KW-1133">Transmembrane helix</keyword>
<evidence type="ECO:0000256" key="3">
    <source>
        <dbReference type="ARBA" id="ARBA00022475"/>
    </source>
</evidence>
<evidence type="ECO:0000256" key="12">
    <source>
        <dbReference type="ARBA" id="ARBA00023137"/>
    </source>
</evidence>
<keyword evidence="15" id="KW-0325">Glycoprotein</keyword>
<sequence length="995" mass="111233">MSLYLTDSSETKIIEIQISSHTIKIPLHQFLKHSQVFDEIILNNDISNYLTEEIAKIQQLHNIKIENIVKFFELLKDENVKINNDDFLDFCILYQRFKVSSLNESLKNYANEHFNDIDYNITLLLNQEKGKDINLYNIQQPLIEEILSKNIKQCIQNPKFWQIPIEIIYRIIARSDKKSISADTLYDFILKSIDERYILLSFLSLSDLSIDRLKNLCQKESSNRYFNYIPNDPKFIIEMKEKDNDRISQLELKAQESENNLSLKILEFEQEKQKLLDSNQDLLNQKQESENILNQKIQKIKQKNKTLNTSNQELLKQKQEIEKQLQEAQKSFEQKIQQITNENQKLHENNQELTKINQSLKENEADYQSQLSQLKGNKSVSNKKFKQLVTEKNDLAQKYNYEKEFADKIRQSYPNKNDNEINVIINQDLNLIRQIHDLFKNERNNDEIFNFINKDVELASSIRIYFSSGDDAWIINEVKENHKDMDKVMSLKQFKRNIHQIIPKTNDEEIVSIIGRNSKLSNGIHDIFQNDSDENILAYIRKDVNLSKSIRTFFKSGDDLGIINKIKENANQVQKIISEKENLRLMNERIKKSAISQSLIKGKIITAVKNDLIINVQIKIDNKIKIDHHNSHFIIVKSISELANESSYRKGESIKDNDTTADILAKAGTYYVCAMITDVKGNKRELISKPVTTSGINIAFNYGNREKELLVYKGRYKLEVWGAQGGSSDGTEHTSRKKQVVVQGGLGGYSVGTITIDEQTKFFVVVGGRGKTADEFDGSLQLGGYPDGGEVTTSHFSSYTTNPGSGGGSSSIMLSNCSSDSRVIVAGGGGGAAGDSCDVSPGGYGGGLNGGCNYYKGSRTTAGAGTQNGSSSGIGEYDKYGNSGKPGEFGVGGAGGYIKTRDSGGGGGGGWYGGGGGGCGYSKWSGSGGGGSGWVFTKESMDAWTAPESKSFKLSSSFYLADASTVSGDHLFPDTSGNGMETGHAGDGYAKITPI</sequence>
<proteinExistence type="predicted"/>
<evidence type="ECO:0000313" key="18">
    <source>
        <dbReference type="EMBL" id="KAK8886440.1"/>
    </source>
</evidence>
<evidence type="ECO:0000256" key="11">
    <source>
        <dbReference type="ARBA" id="ARBA00023136"/>
    </source>
</evidence>
<evidence type="ECO:0000256" key="9">
    <source>
        <dbReference type="ARBA" id="ARBA00022840"/>
    </source>
</evidence>
<keyword evidence="9" id="KW-0067">ATP-binding</keyword>
<evidence type="ECO:0000256" key="6">
    <source>
        <dbReference type="ARBA" id="ARBA00022729"/>
    </source>
</evidence>
<keyword evidence="5" id="KW-0812">Transmembrane</keyword>
<dbReference type="EC" id="2.7.10.1" evidence="2"/>
<comment type="caution">
    <text evidence="18">The sequence shown here is derived from an EMBL/GenBank/DDBJ whole genome shotgun (WGS) entry which is preliminary data.</text>
</comment>
<keyword evidence="6" id="KW-0732">Signal</keyword>
<keyword evidence="14" id="KW-0675">Receptor</keyword>
<feature type="coiled-coil region" evidence="16">
    <location>
        <begin position="240"/>
        <end position="377"/>
    </location>
</feature>
<keyword evidence="13" id="KW-1015">Disulfide bond</keyword>
<evidence type="ECO:0000256" key="16">
    <source>
        <dbReference type="SAM" id="Coils"/>
    </source>
</evidence>
<reference evidence="18 19" key="1">
    <citation type="submission" date="2024-04" db="EMBL/GenBank/DDBJ databases">
        <title>Tritrichomonas musculus Genome.</title>
        <authorList>
            <person name="Alves-Ferreira E."/>
            <person name="Grigg M."/>
            <person name="Lorenzi H."/>
            <person name="Galac M."/>
        </authorList>
    </citation>
    <scope>NUCLEOTIDE SEQUENCE [LARGE SCALE GENOMIC DNA]</scope>
    <source>
        <strain evidence="18 19">EAF2021</strain>
    </source>
</reference>
<evidence type="ECO:0000256" key="7">
    <source>
        <dbReference type="ARBA" id="ARBA00022741"/>
    </source>
</evidence>
<evidence type="ECO:0000256" key="14">
    <source>
        <dbReference type="ARBA" id="ARBA00023170"/>
    </source>
</evidence>
<feature type="domain" description="ALK/LTK-like glycine-rich" evidence="17">
    <location>
        <begin position="712"/>
        <end position="994"/>
    </location>
</feature>